<dbReference type="PANTHER" id="PTHR23132:SF25">
    <property type="entry name" value="D-ALANINE--D-ALANINE LIGASE A"/>
    <property type="match status" value="1"/>
</dbReference>
<name>A0ABW4LGW2_9MICO</name>
<dbReference type="InterPro" id="IPR011761">
    <property type="entry name" value="ATP-grasp"/>
</dbReference>
<keyword evidence="5" id="KW-0479">Metal-binding</keyword>
<dbReference type="InterPro" id="IPR016185">
    <property type="entry name" value="PreATP-grasp_dom_sf"/>
</dbReference>
<feature type="domain" description="ATP-grasp" evidence="15">
    <location>
        <begin position="115"/>
        <end position="310"/>
    </location>
</feature>
<keyword evidence="13" id="KW-0963">Cytoplasm</keyword>
<accession>A0ABW4LGW2</accession>
<keyword evidence="12 13" id="KW-0961">Cell wall biogenesis/degradation</keyword>
<dbReference type="EC" id="6.3.2.4" evidence="13"/>
<proteinExistence type="inferred from homology"/>
<evidence type="ECO:0000256" key="10">
    <source>
        <dbReference type="ARBA" id="ARBA00022984"/>
    </source>
</evidence>
<dbReference type="InterPro" id="IPR000291">
    <property type="entry name" value="D-Ala_lig_Van_CS"/>
</dbReference>
<reference evidence="17" key="1">
    <citation type="journal article" date="2019" name="Int. J. Syst. Evol. Microbiol.">
        <title>The Global Catalogue of Microorganisms (GCM) 10K type strain sequencing project: providing services to taxonomists for standard genome sequencing and annotation.</title>
        <authorList>
            <consortium name="The Broad Institute Genomics Platform"/>
            <consortium name="The Broad Institute Genome Sequencing Center for Infectious Disease"/>
            <person name="Wu L."/>
            <person name="Ma J."/>
        </authorList>
    </citation>
    <scope>NUCLEOTIDE SEQUENCE [LARGE SCALE GENOMIC DNA]</scope>
    <source>
        <strain evidence="17">CGMCC 1.12471</strain>
    </source>
</reference>
<dbReference type="PROSITE" id="PS00844">
    <property type="entry name" value="DALA_DALA_LIGASE_2"/>
    <property type="match status" value="1"/>
</dbReference>
<keyword evidence="17" id="KW-1185">Reference proteome</keyword>
<comment type="similarity">
    <text evidence="3 13">Belongs to the D-alanine--D-alanine ligase family.</text>
</comment>
<protein>
    <recommendedName>
        <fullName evidence="13">D-alanine--D-alanine ligase</fullName>
        <ecNumber evidence="13">6.3.2.4</ecNumber>
    </recommendedName>
    <alternativeName>
        <fullName evidence="13">D-Ala-D-Ala ligase</fullName>
    </alternativeName>
    <alternativeName>
        <fullName evidence="13">D-alanylalanine synthetase</fullName>
    </alternativeName>
</protein>
<keyword evidence="4 13" id="KW-0436">Ligase</keyword>
<dbReference type="PIRSF" id="PIRSF039102">
    <property type="entry name" value="Ddl/VanB"/>
    <property type="match status" value="1"/>
</dbReference>
<dbReference type="RefSeq" id="WP_377936066.1">
    <property type="nucleotide sequence ID" value="NZ_JBHUEA010000025.1"/>
</dbReference>
<dbReference type="EMBL" id="JBHUEA010000025">
    <property type="protein sequence ID" value="MFD1722715.1"/>
    <property type="molecule type" value="Genomic_DNA"/>
</dbReference>
<keyword evidence="11" id="KW-0464">Manganese</keyword>
<dbReference type="Gene3D" id="3.30.1490.20">
    <property type="entry name" value="ATP-grasp fold, A domain"/>
    <property type="match status" value="1"/>
</dbReference>
<dbReference type="Proteomes" id="UP001597347">
    <property type="component" value="Unassembled WGS sequence"/>
</dbReference>
<comment type="pathway">
    <text evidence="13">Cell wall biogenesis; peptidoglycan biosynthesis.</text>
</comment>
<dbReference type="Pfam" id="PF07478">
    <property type="entry name" value="Dala_Dala_lig_C"/>
    <property type="match status" value="1"/>
</dbReference>
<dbReference type="SUPFAM" id="SSF52440">
    <property type="entry name" value="PreATP-grasp domain"/>
    <property type="match status" value="1"/>
</dbReference>
<evidence type="ECO:0000313" key="17">
    <source>
        <dbReference type="Proteomes" id="UP001597347"/>
    </source>
</evidence>
<evidence type="ECO:0000256" key="7">
    <source>
        <dbReference type="ARBA" id="ARBA00022840"/>
    </source>
</evidence>
<evidence type="ECO:0000256" key="11">
    <source>
        <dbReference type="ARBA" id="ARBA00023211"/>
    </source>
</evidence>
<dbReference type="InterPro" id="IPR011095">
    <property type="entry name" value="Dala_Dala_lig_C"/>
</dbReference>
<dbReference type="SUPFAM" id="SSF56059">
    <property type="entry name" value="Glutathione synthetase ATP-binding domain-like"/>
    <property type="match status" value="1"/>
</dbReference>
<gene>
    <name evidence="13" type="primary">ddl</name>
    <name evidence="16" type="ORF">ACFSBI_14255</name>
</gene>
<dbReference type="InterPro" id="IPR011127">
    <property type="entry name" value="Dala_Dala_lig_N"/>
</dbReference>
<comment type="cofactor">
    <cofactor evidence="1">
        <name>Mn(2+)</name>
        <dbReference type="ChEBI" id="CHEBI:29035"/>
    </cofactor>
</comment>
<comment type="subcellular location">
    <subcellularLocation>
        <location evidence="13">Cytoplasm</location>
    </subcellularLocation>
</comment>
<sequence length="326" mass="32409">MAVVGGGANPEHEVALRGAAAVSAALAEAGHDPVPLTIGRDGVWHDAAGPLGDSPAASLATALGLLAGCDAAFPVLHGTRGEDGSAAALLDLAGVPAVGCGVRAGAIAMDKHATKALARSLGIGVVEAALVLPGAPVPQVALPAVVKPTTAGSSFGVALVERAADLPGAVAAAAALGDAVLVERYVRAREVHVAVLQRPDGTLLVPPVLEFAKPDGVLFDTSRKYETGVVPLLPAPLADGLRPRLEAAALALFRALGCAGLSRFDFFLTDDGFLLNEVNTMPGMTAQSGFPMMCAAAGLPYPALVAELVETALAATPAASGAALSR</sequence>
<evidence type="ECO:0000256" key="2">
    <source>
        <dbReference type="ARBA" id="ARBA00001946"/>
    </source>
</evidence>
<comment type="caution">
    <text evidence="16">The sequence shown here is derived from an EMBL/GenBank/DDBJ whole genome shotgun (WGS) entry which is preliminary data.</text>
</comment>
<dbReference type="PANTHER" id="PTHR23132">
    <property type="entry name" value="D-ALANINE--D-ALANINE LIGASE"/>
    <property type="match status" value="1"/>
</dbReference>
<keyword evidence="9 13" id="KW-0133">Cell shape</keyword>
<dbReference type="HAMAP" id="MF_00047">
    <property type="entry name" value="Dala_Dala_lig"/>
    <property type="match status" value="1"/>
</dbReference>
<evidence type="ECO:0000259" key="15">
    <source>
        <dbReference type="PROSITE" id="PS50975"/>
    </source>
</evidence>
<keyword evidence="10 13" id="KW-0573">Peptidoglycan synthesis</keyword>
<comment type="cofactor">
    <cofactor evidence="2">
        <name>Mg(2+)</name>
        <dbReference type="ChEBI" id="CHEBI:18420"/>
    </cofactor>
</comment>
<dbReference type="PROSITE" id="PS00843">
    <property type="entry name" value="DALA_DALA_LIGASE_1"/>
    <property type="match status" value="1"/>
</dbReference>
<evidence type="ECO:0000256" key="1">
    <source>
        <dbReference type="ARBA" id="ARBA00001936"/>
    </source>
</evidence>
<evidence type="ECO:0000256" key="13">
    <source>
        <dbReference type="HAMAP-Rule" id="MF_00047"/>
    </source>
</evidence>
<keyword evidence="7 14" id="KW-0067">ATP-binding</keyword>
<dbReference type="InterPro" id="IPR013815">
    <property type="entry name" value="ATP_grasp_subdomain_1"/>
</dbReference>
<dbReference type="Pfam" id="PF01820">
    <property type="entry name" value="Dala_Dala_lig_N"/>
    <property type="match status" value="1"/>
</dbReference>
<evidence type="ECO:0000256" key="5">
    <source>
        <dbReference type="ARBA" id="ARBA00022723"/>
    </source>
</evidence>
<evidence type="ECO:0000256" key="14">
    <source>
        <dbReference type="PROSITE-ProRule" id="PRU00409"/>
    </source>
</evidence>
<evidence type="ECO:0000256" key="8">
    <source>
        <dbReference type="ARBA" id="ARBA00022842"/>
    </source>
</evidence>
<evidence type="ECO:0000256" key="3">
    <source>
        <dbReference type="ARBA" id="ARBA00010871"/>
    </source>
</evidence>
<evidence type="ECO:0000313" key="16">
    <source>
        <dbReference type="EMBL" id="MFD1722715.1"/>
    </source>
</evidence>
<comment type="function">
    <text evidence="13">Cell wall formation.</text>
</comment>
<dbReference type="Gene3D" id="3.30.470.20">
    <property type="entry name" value="ATP-grasp fold, B domain"/>
    <property type="match status" value="1"/>
</dbReference>
<keyword evidence="6 14" id="KW-0547">Nucleotide-binding</keyword>
<dbReference type="PROSITE" id="PS50975">
    <property type="entry name" value="ATP_GRASP"/>
    <property type="match status" value="1"/>
</dbReference>
<evidence type="ECO:0000256" key="12">
    <source>
        <dbReference type="ARBA" id="ARBA00023316"/>
    </source>
</evidence>
<dbReference type="Gene3D" id="3.40.50.20">
    <property type="match status" value="1"/>
</dbReference>
<evidence type="ECO:0000256" key="9">
    <source>
        <dbReference type="ARBA" id="ARBA00022960"/>
    </source>
</evidence>
<dbReference type="InterPro" id="IPR005905">
    <property type="entry name" value="D_ala_D_ala"/>
</dbReference>
<organism evidence="16 17">
    <name type="scientific">Amnibacterium endophyticum</name>
    <dbReference type="NCBI Taxonomy" id="2109337"/>
    <lineage>
        <taxon>Bacteria</taxon>
        <taxon>Bacillati</taxon>
        <taxon>Actinomycetota</taxon>
        <taxon>Actinomycetes</taxon>
        <taxon>Micrococcales</taxon>
        <taxon>Microbacteriaceae</taxon>
        <taxon>Amnibacterium</taxon>
    </lineage>
</organism>
<keyword evidence="8" id="KW-0460">Magnesium</keyword>
<comment type="catalytic activity">
    <reaction evidence="13">
        <text>2 D-alanine + ATP = D-alanyl-D-alanine + ADP + phosphate + H(+)</text>
        <dbReference type="Rhea" id="RHEA:11224"/>
        <dbReference type="ChEBI" id="CHEBI:15378"/>
        <dbReference type="ChEBI" id="CHEBI:30616"/>
        <dbReference type="ChEBI" id="CHEBI:43474"/>
        <dbReference type="ChEBI" id="CHEBI:57416"/>
        <dbReference type="ChEBI" id="CHEBI:57822"/>
        <dbReference type="ChEBI" id="CHEBI:456216"/>
        <dbReference type="EC" id="6.3.2.4"/>
    </reaction>
</comment>
<evidence type="ECO:0000256" key="4">
    <source>
        <dbReference type="ARBA" id="ARBA00022598"/>
    </source>
</evidence>
<evidence type="ECO:0000256" key="6">
    <source>
        <dbReference type="ARBA" id="ARBA00022741"/>
    </source>
</evidence>